<gene>
    <name evidence="1" type="ORF">TRAPUB_1501</name>
</gene>
<accession>A0A1M2W7P2</accession>
<protein>
    <submittedName>
        <fullName evidence="1">Uncharacterized protein</fullName>
    </submittedName>
</protein>
<name>A0A1M2W7P2_TRAPU</name>
<dbReference type="AlphaFoldDB" id="A0A1M2W7P2"/>
<evidence type="ECO:0000313" key="1">
    <source>
        <dbReference type="EMBL" id="OJT15849.1"/>
    </source>
</evidence>
<dbReference type="EMBL" id="MNAD01000105">
    <property type="protein sequence ID" value="OJT15849.1"/>
    <property type="molecule type" value="Genomic_DNA"/>
</dbReference>
<evidence type="ECO:0000313" key="2">
    <source>
        <dbReference type="Proteomes" id="UP000184267"/>
    </source>
</evidence>
<keyword evidence="2" id="KW-1185">Reference proteome</keyword>
<dbReference type="OrthoDB" id="3220866at2759"/>
<organism evidence="1 2">
    <name type="scientific">Trametes pubescens</name>
    <name type="common">White-rot fungus</name>
    <dbReference type="NCBI Taxonomy" id="154538"/>
    <lineage>
        <taxon>Eukaryota</taxon>
        <taxon>Fungi</taxon>
        <taxon>Dikarya</taxon>
        <taxon>Basidiomycota</taxon>
        <taxon>Agaricomycotina</taxon>
        <taxon>Agaricomycetes</taxon>
        <taxon>Polyporales</taxon>
        <taxon>Polyporaceae</taxon>
        <taxon>Trametes</taxon>
    </lineage>
</organism>
<sequence length="110" mass="12262">MVSDTMLTALLVYILRCKRTGFKSTDTMIDFLVLYAVNTGTHLGDRKECYHNAIDSTCMQVCSTAAAPGVIELKVMLEPETAMDGNLVKYRSNDGEPELFQYSERIKSNA</sequence>
<reference evidence="1 2" key="1">
    <citation type="submission" date="2016-10" db="EMBL/GenBank/DDBJ databases">
        <title>Genome sequence of the basidiomycete white-rot fungus Trametes pubescens.</title>
        <authorList>
            <person name="Makela M.R."/>
            <person name="Granchi Z."/>
            <person name="Peng M."/>
            <person name="De Vries R.P."/>
            <person name="Grigoriev I."/>
            <person name="Riley R."/>
            <person name="Hilden K."/>
        </authorList>
    </citation>
    <scope>NUCLEOTIDE SEQUENCE [LARGE SCALE GENOMIC DNA]</scope>
    <source>
        <strain evidence="1 2">FBCC735</strain>
    </source>
</reference>
<comment type="caution">
    <text evidence="1">The sequence shown here is derived from an EMBL/GenBank/DDBJ whole genome shotgun (WGS) entry which is preliminary data.</text>
</comment>
<dbReference type="Proteomes" id="UP000184267">
    <property type="component" value="Unassembled WGS sequence"/>
</dbReference>
<proteinExistence type="predicted"/>